<dbReference type="NCBIfam" id="NF000840">
    <property type="entry name" value="PRK00071.1-3"/>
    <property type="match status" value="1"/>
</dbReference>
<organism evidence="12 13">
    <name type="scientific">Pradoshia eiseniae</name>
    <dbReference type="NCBI Taxonomy" id="2064768"/>
    <lineage>
        <taxon>Bacteria</taxon>
        <taxon>Bacillati</taxon>
        <taxon>Bacillota</taxon>
        <taxon>Bacilli</taxon>
        <taxon>Bacillales</taxon>
        <taxon>Bacillaceae</taxon>
        <taxon>Pradoshia</taxon>
    </lineage>
</organism>
<evidence type="ECO:0000256" key="2">
    <source>
        <dbReference type="ARBA" id="ARBA00005019"/>
    </source>
</evidence>
<dbReference type="CDD" id="cd02165">
    <property type="entry name" value="NMNAT"/>
    <property type="match status" value="1"/>
</dbReference>
<feature type="domain" description="Cytidyltransferase-like" evidence="11">
    <location>
        <begin position="6"/>
        <end position="160"/>
    </location>
</feature>
<evidence type="ECO:0000256" key="9">
    <source>
        <dbReference type="ARBA" id="ARBA00048721"/>
    </source>
</evidence>
<dbReference type="AlphaFoldDB" id="A0A2S7N333"/>
<keyword evidence="4 10" id="KW-0808">Transferase</keyword>
<keyword evidence="7 10" id="KW-0067">ATP-binding</keyword>
<dbReference type="GO" id="GO:0004515">
    <property type="term" value="F:nicotinate-nucleotide adenylyltransferase activity"/>
    <property type="evidence" value="ECO:0007669"/>
    <property type="project" value="UniProtKB-UniRule"/>
</dbReference>
<dbReference type="PANTHER" id="PTHR39321:SF3">
    <property type="entry name" value="PHOSPHOPANTETHEINE ADENYLYLTRANSFERASE"/>
    <property type="match status" value="1"/>
</dbReference>
<keyword evidence="6 10" id="KW-0547">Nucleotide-binding</keyword>
<keyword evidence="3 10" id="KW-0662">Pyridine nucleotide biosynthesis</keyword>
<dbReference type="SUPFAM" id="SSF52374">
    <property type="entry name" value="Nucleotidylyl transferase"/>
    <property type="match status" value="1"/>
</dbReference>
<reference evidence="12 13" key="1">
    <citation type="submission" date="2017-12" db="EMBL/GenBank/DDBJ databases">
        <title>Taxonomic description and draft genome of Pradoshia cofamensis Gen. nov., sp. nov., a thermotolerant bacillale isolated from anterior gut of earthworm Eisenia fetida.</title>
        <authorList>
            <person name="Saha T."/>
            <person name="Chakraborty R."/>
        </authorList>
    </citation>
    <scope>NUCLEOTIDE SEQUENCE [LARGE SCALE GENOMIC DNA]</scope>
    <source>
        <strain evidence="12 13">EAG3</strain>
    </source>
</reference>
<keyword evidence="5 10" id="KW-0548">Nucleotidyltransferase</keyword>
<dbReference type="HAMAP" id="MF_00244">
    <property type="entry name" value="NaMN_adenylyltr"/>
    <property type="match status" value="1"/>
</dbReference>
<dbReference type="GO" id="GO:0005524">
    <property type="term" value="F:ATP binding"/>
    <property type="evidence" value="ECO:0007669"/>
    <property type="project" value="UniProtKB-KW"/>
</dbReference>
<dbReference type="OrthoDB" id="5295945at2"/>
<dbReference type="Proteomes" id="UP000239663">
    <property type="component" value="Unassembled WGS sequence"/>
</dbReference>
<comment type="pathway">
    <text evidence="2 10">Cofactor biosynthesis; NAD(+) biosynthesis; deamido-NAD(+) from nicotinate D-ribonucleotide: step 1/1.</text>
</comment>
<proteinExistence type="inferred from homology"/>
<name>A0A2S7N333_9BACI</name>
<evidence type="ECO:0000256" key="1">
    <source>
        <dbReference type="ARBA" id="ARBA00002324"/>
    </source>
</evidence>
<evidence type="ECO:0000313" key="13">
    <source>
        <dbReference type="Proteomes" id="UP000239663"/>
    </source>
</evidence>
<dbReference type="EC" id="2.7.7.18" evidence="10"/>
<gene>
    <name evidence="10" type="primary">nadD</name>
    <name evidence="12" type="ORF">CYL18_00610</name>
</gene>
<dbReference type="EMBL" id="PKOZ01000001">
    <property type="protein sequence ID" value="PQD96436.1"/>
    <property type="molecule type" value="Genomic_DNA"/>
</dbReference>
<dbReference type="UniPathway" id="UPA00253">
    <property type="reaction ID" value="UER00332"/>
</dbReference>
<comment type="catalytic activity">
    <reaction evidence="9 10">
        <text>nicotinate beta-D-ribonucleotide + ATP + H(+) = deamido-NAD(+) + diphosphate</text>
        <dbReference type="Rhea" id="RHEA:22860"/>
        <dbReference type="ChEBI" id="CHEBI:15378"/>
        <dbReference type="ChEBI" id="CHEBI:30616"/>
        <dbReference type="ChEBI" id="CHEBI:33019"/>
        <dbReference type="ChEBI" id="CHEBI:57502"/>
        <dbReference type="ChEBI" id="CHEBI:58437"/>
        <dbReference type="EC" id="2.7.7.18"/>
    </reaction>
</comment>
<dbReference type="GO" id="GO:0009435">
    <property type="term" value="P:NAD+ biosynthetic process"/>
    <property type="evidence" value="ECO:0007669"/>
    <property type="project" value="UniProtKB-UniRule"/>
</dbReference>
<dbReference type="NCBIfam" id="TIGR00482">
    <property type="entry name" value="nicotinate (nicotinamide) nucleotide adenylyltransferase"/>
    <property type="match status" value="1"/>
</dbReference>
<comment type="similarity">
    <text evidence="10">Belongs to the NadD family.</text>
</comment>
<evidence type="ECO:0000256" key="8">
    <source>
        <dbReference type="ARBA" id="ARBA00023027"/>
    </source>
</evidence>
<accession>A0A2S7N333</accession>
<keyword evidence="8 10" id="KW-0520">NAD</keyword>
<evidence type="ECO:0000259" key="11">
    <source>
        <dbReference type="Pfam" id="PF01467"/>
    </source>
</evidence>
<comment type="caution">
    <text evidence="12">The sequence shown here is derived from an EMBL/GenBank/DDBJ whole genome shotgun (WGS) entry which is preliminary data.</text>
</comment>
<dbReference type="InterPro" id="IPR005248">
    <property type="entry name" value="NadD/NMNAT"/>
</dbReference>
<dbReference type="Gene3D" id="3.40.50.620">
    <property type="entry name" value="HUPs"/>
    <property type="match status" value="1"/>
</dbReference>
<dbReference type="Pfam" id="PF01467">
    <property type="entry name" value="CTP_transf_like"/>
    <property type="match status" value="1"/>
</dbReference>
<dbReference type="NCBIfam" id="NF000841">
    <property type="entry name" value="PRK00071.1-4"/>
    <property type="match status" value="1"/>
</dbReference>
<evidence type="ECO:0000256" key="10">
    <source>
        <dbReference type="HAMAP-Rule" id="MF_00244"/>
    </source>
</evidence>
<evidence type="ECO:0000256" key="6">
    <source>
        <dbReference type="ARBA" id="ARBA00022741"/>
    </source>
</evidence>
<comment type="function">
    <text evidence="1 10">Catalyzes the reversible adenylation of nicotinate mononucleotide (NaMN) to nicotinic acid adenine dinucleotide (NaAD).</text>
</comment>
<evidence type="ECO:0000256" key="4">
    <source>
        <dbReference type="ARBA" id="ARBA00022679"/>
    </source>
</evidence>
<evidence type="ECO:0000313" key="12">
    <source>
        <dbReference type="EMBL" id="PQD96436.1"/>
    </source>
</evidence>
<dbReference type="RefSeq" id="WP_104847535.1">
    <property type="nucleotide sequence ID" value="NZ_PKOZ01000001.1"/>
</dbReference>
<sequence>MKRVGILGGTFDPPHMGHLIVAEGIRDALRLDEIRFLPNNLPPHKAKTSTTNQERLDMLERSIKGNPYFQIDTIEWEREGLSYTIDTIKLLKEREPSAEWYFIIGADMIEYLPKWKQVDELASLVHFTGVKRPGYREETNYPVTMAEIPEISISSSLIRSKIREGKSIKYLVTEEVKLYIEENHLYG</sequence>
<dbReference type="InterPro" id="IPR004821">
    <property type="entry name" value="Cyt_trans-like"/>
</dbReference>
<protein>
    <recommendedName>
        <fullName evidence="10">Probable nicotinate-nucleotide adenylyltransferase</fullName>
        <ecNumber evidence="10">2.7.7.18</ecNumber>
    </recommendedName>
    <alternativeName>
        <fullName evidence="10">Deamido-NAD(+) diphosphorylase</fullName>
    </alternativeName>
    <alternativeName>
        <fullName evidence="10">Deamido-NAD(+) pyrophosphorylase</fullName>
    </alternativeName>
    <alternativeName>
        <fullName evidence="10">Nicotinate mononucleotide adenylyltransferase</fullName>
        <shortName evidence="10">NaMN adenylyltransferase</shortName>
    </alternativeName>
</protein>
<evidence type="ECO:0000256" key="5">
    <source>
        <dbReference type="ARBA" id="ARBA00022695"/>
    </source>
</evidence>
<dbReference type="InterPro" id="IPR014729">
    <property type="entry name" value="Rossmann-like_a/b/a_fold"/>
</dbReference>
<evidence type="ECO:0000256" key="3">
    <source>
        <dbReference type="ARBA" id="ARBA00022642"/>
    </source>
</evidence>
<keyword evidence="13" id="KW-1185">Reference proteome</keyword>
<evidence type="ECO:0000256" key="7">
    <source>
        <dbReference type="ARBA" id="ARBA00022840"/>
    </source>
</evidence>
<dbReference type="NCBIfam" id="TIGR00125">
    <property type="entry name" value="cyt_tran_rel"/>
    <property type="match status" value="1"/>
</dbReference>
<dbReference type="PANTHER" id="PTHR39321">
    <property type="entry name" value="NICOTINATE-NUCLEOTIDE ADENYLYLTRANSFERASE-RELATED"/>
    <property type="match status" value="1"/>
</dbReference>